<evidence type="ECO:0000313" key="1">
    <source>
        <dbReference type="EMBL" id="SDL54858.1"/>
    </source>
</evidence>
<accession>A0A1G9KYQ9</accession>
<name>A0A1G9KYQ9_9HYPH</name>
<protein>
    <submittedName>
        <fullName evidence="1">Uncharacterized protein</fullName>
    </submittedName>
</protein>
<organism evidence="1 2">
    <name type="scientific">Mesorhizobium muleiense</name>
    <dbReference type="NCBI Taxonomy" id="1004279"/>
    <lineage>
        <taxon>Bacteria</taxon>
        <taxon>Pseudomonadati</taxon>
        <taxon>Pseudomonadota</taxon>
        <taxon>Alphaproteobacteria</taxon>
        <taxon>Hyphomicrobiales</taxon>
        <taxon>Phyllobacteriaceae</taxon>
        <taxon>Mesorhizobium</taxon>
    </lineage>
</organism>
<reference evidence="2" key="1">
    <citation type="submission" date="2016-10" db="EMBL/GenBank/DDBJ databases">
        <authorList>
            <person name="Varghese N."/>
            <person name="Submissions S."/>
        </authorList>
    </citation>
    <scope>NUCLEOTIDE SEQUENCE [LARGE SCALE GENOMIC DNA]</scope>
    <source>
        <strain evidence="2">CGMCC 1.11022</strain>
    </source>
</reference>
<dbReference type="Proteomes" id="UP000198894">
    <property type="component" value="Unassembled WGS sequence"/>
</dbReference>
<dbReference type="AlphaFoldDB" id="A0A1G9KYQ9"/>
<proteinExistence type="predicted"/>
<evidence type="ECO:0000313" key="2">
    <source>
        <dbReference type="Proteomes" id="UP000198894"/>
    </source>
</evidence>
<sequence>MRIPAQCLLNLQSETLHSATHIGPAHRQPDPHLARDRDHETPRAFTIAAASVGGVVSGIRSRTLPATSSSITTGGGSGWARSSRTSSVAGCPVSGRNSSLRQYRLLGATLFAVSQEERKVTLELRSAAPRAFCLWRQRAQASPSFFLSSAFSFRSRSARSFFRRAFSSSSFTRSLSSSLCVVCPAALFQ</sequence>
<gene>
    <name evidence="1" type="ORF">SAMN05428953_14413</name>
</gene>
<dbReference type="EMBL" id="FNEE01000044">
    <property type="protein sequence ID" value="SDL54858.1"/>
    <property type="molecule type" value="Genomic_DNA"/>
</dbReference>
<keyword evidence="2" id="KW-1185">Reference proteome</keyword>